<organism evidence="1 2">
    <name type="scientific">Massilia orientalis</name>
    <dbReference type="NCBI Taxonomy" id="3050128"/>
    <lineage>
        <taxon>Bacteria</taxon>
        <taxon>Pseudomonadati</taxon>
        <taxon>Pseudomonadota</taxon>
        <taxon>Betaproteobacteria</taxon>
        <taxon>Burkholderiales</taxon>
        <taxon>Oxalobacteraceae</taxon>
        <taxon>Telluria group</taxon>
        <taxon>Massilia</taxon>
    </lineage>
</organism>
<keyword evidence="2" id="KW-1185">Reference proteome</keyword>
<name>A0ACC7M245_9BURK</name>
<protein>
    <submittedName>
        <fullName evidence="1">Substrate-binding periplasmic protein</fullName>
    </submittedName>
</protein>
<dbReference type="Proteomes" id="UP001168096">
    <property type="component" value="Unassembled WGS sequence"/>
</dbReference>
<dbReference type="EMBL" id="JASNRB020000001">
    <property type="protein sequence ID" value="MFJ1466103.1"/>
    <property type="molecule type" value="Genomic_DNA"/>
</dbReference>
<gene>
    <name evidence="1" type="ORF">QPK29_000145</name>
</gene>
<sequence length="238" mass="26392">MLLLALGAASGAGAHAGQAPLHIVTAHLPPLVMAPGDKQPGALRELVDALCKRLGVVPDIEFMPWRRALYVAATTPNSAIFPVTRLPERERRYHWLAPLYEENYIFMAHKGSDFDVHRPQGMTDKRIALLRGAAQSAILRELGFRRLVEASSIDEVHRFLLAGMADAVFGERAIIHRSLEMRGVEKDFHLGESVRTTTAWLAGSRDIGEQEAARWRAAMAELVADGTHKRIFRQYGLA</sequence>
<comment type="caution">
    <text evidence="1">The sequence shown here is derived from an EMBL/GenBank/DDBJ whole genome shotgun (WGS) entry which is preliminary data.</text>
</comment>
<accession>A0ACC7M245</accession>
<reference evidence="1" key="1">
    <citation type="submission" date="2024-11" db="EMBL/GenBank/DDBJ databases">
        <title>Description of Massilia orientalis sp. nov., isolated from rhizosphere soil of Ageratina adenophora.</title>
        <authorList>
            <person name="Wang Y."/>
        </authorList>
    </citation>
    <scope>NUCLEOTIDE SEQUENCE</scope>
    <source>
        <strain evidence="1">YIM B02787</strain>
    </source>
</reference>
<proteinExistence type="predicted"/>
<evidence type="ECO:0000313" key="2">
    <source>
        <dbReference type="Proteomes" id="UP001168096"/>
    </source>
</evidence>
<evidence type="ECO:0000313" key="1">
    <source>
        <dbReference type="EMBL" id="MFJ1466103.1"/>
    </source>
</evidence>